<dbReference type="PATRIC" id="fig|29290.4.peg.3719"/>
<reference evidence="2 3" key="1">
    <citation type="submission" date="2015-02" db="EMBL/GenBank/DDBJ databases">
        <title>Single-cell genomics of uncultivated deep-branching MTB reveals a conserved set of magnetosome genes.</title>
        <authorList>
            <person name="Kolinko S."/>
            <person name="Richter M."/>
            <person name="Glockner F.O."/>
            <person name="Brachmann A."/>
            <person name="Schuler D."/>
        </authorList>
    </citation>
    <scope>NUCLEOTIDE SEQUENCE [LARGE SCALE GENOMIC DNA]</scope>
    <source>
        <strain evidence="2">TM-1</strain>
    </source>
</reference>
<gene>
    <name evidence="2" type="ORF">MBAV_002792</name>
</gene>
<keyword evidence="1" id="KW-1133">Transmembrane helix</keyword>
<evidence type="ECO:0000256" key="1">
    <source>
        <dbReference type="SAM" id="Phobius"/>
    </source>
</evidence>
<protein>
    <submittedName>
        <fullName evidence="2">Membrane protein</fullName>
    </submittedName>
</protein>
<organism evidence="2 3">
    <name type="scientific">Candidatus Magnetobacterium bavaricum</name>
    <dbReference type="NCBI Taxonomy" id="29290"/>
    <lineage>
        <taxon>Bacteria</taxon>
        <taxon>Pseudomonadati</taxon>
        <taxon>Nitrospirota</taxon>
        <taxon>Thermodesulfovibrionia</taxon>
        <taxon>Thermodesulfovibrionales</taxon>
        <taxon>Candidatus Magnetobacteriaceae</taxon>
        <taxon>Candidatus Magnetobacterium</taxon>
    </lineage>
</organism>
<name>A0A0F3GWG7_9BACT</name>
<dbReference type="AlphaFoldDB" id="A0A0F3GWG7"/>
<evidence type="ECO:0000313" key="3">
    <source>
        <dbReference type="Proteomes" id="UP000033423"/>
    </source>
</evidence>
<keyword evidence="1" id="KW-0472">Membrane</keyword>
<comment type="caution">
    <text evidence="2">The sequence shown here is derived from an EMBL/GenBank/DDBJ whole genome shotgun (WGS) entry which is preliminary data.</text>
</comment>
<dbReference type="Proteomes" id="UP000033423">
    <property type="component" value="Unassembled WGS sequence"/>
</dbReference>
<keyword evidence="3" id="KW-1185">Reference proteome</keyword>
<evidence type="ECO:0000313" key="2">
    <source>
        <dbReference type="EMBL" id="KJU85013.1"/>
    </source>
</evidence>
<keyword evidence="1" id="KW-0812">Transmembrane</keyword>
<feature type="transmembrane region" description="Helical" evidence="1">
    <location>
        <begin position="33"/>
        <end position="53"/>
    </location>
</feature>
<proteinExistence type="predicted"/>
<feature type="transmembrane region" description="Helical" evidence="1">
    <location>
        <begin position="65"/>
        <end position="84"/>
    </location>
</feature>
<dbReference type="EMBL" id="LACI01001194">
    <property type="protein sequence ID" value="KJU85013.1"/>
    <property type="molecule type" value="Genomic_DNA"/>
</dbReference>
<accession>A0A0F3GWG7</accession>
<sequence length="90" mass="10150">MRVYREIKITLLFKVEVNPCSDRKRICSTSETIVISDAYIIIYSIKAICLVGVPEPIRCQSCPVYNPIVAVAAFFVGITVERIIRNKTVT</sequence>